<name>A0A8T0NHL2_PANVG</name>
<comment type="caution">
    <text evidence="1">The sequence shown here is derived from an EMBL/GenBank/DDBJ whole genome shotgun (WGS) entry which is preliminary data.</text>
</comment>
<accession>A0A8T0NHL2</accession>
<dbReference type="Proteomes" id="UP000823388">
    <property type="component" value="Chromosome 9K"/>
</dbReference>
<sequence>MALPVTSFGSLHGGSVGVCAGGFGDTALRRFVVSSFSAVGFAGGAGSGGDRCLCELGGGFVTGDVFFDASLCAGVRILCGFISAVSACNINGIVDPLTD</sequence>
<protein>
    <submittedName>
        <fullName evidence="1">Uncharacterized protein</fullName>
    </submittedName>
</protein>
<organism evidence="1 2">
    <name type="scientific">Panicum virgatum</name>
    <name type="common">Blackwell switchgrass</name>
    <dbReference type="NCBI Taxonomy" id="38727"/>
    <lineage>
        <taxon>Eukaryota</taxon>
        <taxon>Viridiplantae</taxon>
        <taxon>Streptophyta</taxon>
        <taxon>Embryophyta</taxon>
        <taxon>Tracheophyta</taxon>
        <taxon>Spermatophyta</taxon>
        <taxon>Magnoliopsida</taxon>
        <taxon>Liliopsida</taxon>
        <taxon>Poales</taxon>
        <taxon>Poaceae</taxon>
        <taxon>PACMAD clade</taxon>
        <taxon>Panicoideae</taxon>
        <taxon>Panicodae</taxon>
        <taxon>Paniceae</taxon>
        <taxon>Panicinae</taxon>
        <taxon>Panicum</taxon>
        <taxon>Panicum sect. Hiantes</taxon>
    </lineage>
</organism>
<evidence type="ECO:0000313" key="1">
    <source>
        <dbReference type="EMBL" id="KAG2548235.1"/>
    </source>
</evidence>
<gene>
    <name evidence="1" type="ORF">PVAP13_9KG154670</name>
</gene>
<reference evidence="1" key="1">
    <citation type="submission" date="2020-05" db="EMBL/GenBank/DDBJ databases">
        <title>WGS assembly of Panicum virgatum.</title>
        <authorList>
            <person name="Lovell J.T."/>
            <person name="Jenkins J."/>
            <person name="Shu S."/>
            <person name="Juenger T.E."/>
            <person name="Schmutz J."/>
        </authorList>
    </citation>
    <scope>NUCLEOTIDE SEQUENCE</scope>
    <source>
        <strain evidence="1">AP13</strain>
    </source>
</reference>
<dbReference type="EMBL" id="CM029053">
    <property type="protein sequence ID" value="KAG2548235.1"/>
    <property type="molecule type" value="Genomic_DNA"/>
</dbReference>
<proteinExistence type="predicted"/>
<dbReference type="AlphaFoldDB" id="A0A8T0NHL2"/>
<evidence type="ECO:0000313" key="2">
    <source>
        <dbReference type="Proteomes" id="UP000823388"/>
    </source>
</evidence>
<keyword evidence="2" id="KW-1185">Reference proteome</keyword>